<evidence type="ECO:0000313" key="2">
    <source>
        <dbReference type="Proteomes" id="UP000887574"/>
    </source>
</evidence>
<name>A0A915E6E6_9BILA</name>
<keyword evidence="1" id="KW-0732">Signal</keyword>
<feature type="chain" id="PRO_5037915705" evidence="1">
    <location>
        <begin position="20"/>
        <end position="131"/>
    </location>
</feature>
<proteinExistence type="predicted"/>
<dbReference type="AlphaFoldDB" id="A0A915E6E6"/>
<organism evidence="2 3">
    <name type="scientific">Ditylenchus dipsaci</name>
    <dbReference type="NCBI Taxonomy" id="166011"/>
    <lineage>
        <taxon>Eukaryota</taxon>
        <taxon>Metazoa</taxon>
        <taxon>Ecdysozoa</taxon>
        <taxon>Nematoda</taxon>
        <taxon>Chromadorea</taxon>
        <taxon>Rhabditida</taxon>
        <taxon>Tylenchina</taxon>
        <taxon>Tylenchomorpha</taxon>
        <taxon>Sphaerularioidea</taxon>
        <taxon>Anguinidae</taxon>
        <taxon>Anguininae</taxon>
        <taxon>Ditylenchus</taxon>
    </lineage>
</organism>
<sequence>MSTFHILLLTVVFVVVANARQPCDDTDDCVDERHVCRGGFCILPRSFRQLLVAADPVIRCRNSLRCPEDLPYCVNGQCKNHPNQGYRLASYEVNSLGCYPPCKFPAYCNYYGVLSHKKKADSKKSTTAQSC</sequence>
<dbReference type="WBParaSite" id="jg2826">
    <property type="protein sequence ID" value="jg2826"/>
    <property type="gene ID" value="jg2826"/>
</dbReference>
<dbReference type="Proteomes" id="UP000887574">
    <property type="component" value="Unplaced"/>
</dbReference>
<protein>
    <submittedName>
        <fullName evidence="3">Secreted protein</fullName>
    </submittedName>
</protein>
<evidence type="ECO:0000256" key="1">
    <source>
        <dbReference type="SAM" id="SignalP"/>
    </source>
</evidence>
<keyword evidence="2" id="KW-1185">Reference proteome</keyword>
<reference evidence="3" key="1">
    <citation type="submission" date="2022-11" db="UniProtKB">
        <authorList>
            <consortium name="WormBaseParasite"/>
        </authorList>
    </citation>
    <scope>IDENTIFICATION</scope>
</reference>
<accession>A0A915E6E6</accession>
<evidence type="ECO:0000313" key="3">
    <source>
        <dbReference type="WBParaSite" id="jg2826"/>
    </source>
</evidence>
<feature type="signal peptide" evidence="1">
    <location>
        <begin position="1"/>
        <end position="19"/>
    </location>
</feature>